<keyword evidence="1" id="KW-0812">Transmembrane</keyword>
<sequence>MSKLEIVELILLYTVIGTLLSWVVIGLVAFIIWFFVFKILNDDTPKFQDVDRKYIGVYQPNQERAENCNPPKEEAGGA</sequence>
<feature type="transmembrane region" description="Helical" evidence="1">
    <location>
        <begin position="12"/>
        <end position="36"/>
    </location>
</feature>
<evidence type="ECO:0000256" key="1">
    <source>
        <dbReference type="SAM" id="Phobius"/>
    </source>
</evidence>
<protein>
    <submittedName>
        <fullName evidence="2">Uncharacterized protein</fullName>
    </submittedName>
</protein>
<evidence type="ECO:0000313" key="2">
    <source>
        <dbReference type="EMBL" id="EMF82120.1"/>
    </source>
</evidence>
<accession>M3H079</accession>
<name>M3H079_9LEPT</name>
<evidence type="ECO:0000313" key="3">
    <source>
        <dbReference type="Proteomes" id="UP000011770"/>
    </source>
</evidence>
<dbReference type="EMBL" id="AHOR02000026">
    <property type="protein sequence ID" value="EMF82120.1"/>
    <property type="molecule type" value="Genomic_DNA"/>
</dbReference>
<proteinExistence type="predicted"/>
<keyword evidence="1" id="KW-1133">Transmembrane helix</keyword>
<organism evidence="2 3">
    <name type="scientific">Leptospira weilii serovar Topaz str. LT2116</name>
    <dbReference type="NCBI Taxonomy" id="1088540"/>
    <lineage>
        <taxon>Bacteria</taxon>
        <taxon>Pseudomonadati</taxon>
        <taxon>Spirochaetota</taxon>
        <taxon>Spirochaetia</taxon>
        <taxon>Leptospirales</taxon>
        <taxon>Leptospiraceae</taxon>
        <taxon>Leptospira</taxon>
    </lineage>
</organism>
<dbReference type="AlphaFoldDB" id="M3H079"/>
<dbReference type="Proteomes" id="UP000011770">
    <property type="component" value="Unassembled WGS sequence"/>
</dbReference>
<reference evidence="2 3" key="1">
    <citation type="submission" date="2013-01" db="EMBL/GenBank/DDBJ databases">
        <authorList>
            <person name="Harkins D.M."/>
            <person name="Durkin A.S."/>
            <person name="Brinkac L.M."/>
            <person name="Haft D.H."/>
            <person name="Selengut J.D."/>
            <person name="Sanka R."/>
            <person name="DePew J."/>
            <person name="Purushe J."/>
            <person name="Tulsiani S.M."/>
            <person name="Graham G.C."/>
            <person name="Burns M.-A."/>
            <person name="Dohnt M.F."/>
            <person name="Smythe L.D."/>
            <person name="McKay D.B."/>
            <person name="Craig S.B."/>
            <person name="Vinetz J.M."/>
            <person name="Sutton G.G."/>
            <person name="Nierman W.C."/>
            <person name="Fouts D.E."/>
        </authorList>
    </citation>
    <scope>NUCLEOTIDE SEQUENCE [LARGE SCALE GENOMIC DNA]</scope>
    <source>
        <strain evidence="2 3">LT2116</strain>
    </source>
</reference>
<keyword evidence="1" id="KW-0472">Membrane</keyword>
<gene>
    <name evidence="2" type="ORF">LEP1GSC188_3372</name>
</gene>
<comment type="caution">
    <text evidence="2">The sequence shown here is derived from an EMBL/GenBank/DDBJ whole genome shotgun (WGS) entry which is preliminary data.</text>
</comment>